<name>A0A3T1D2J8_9BACL</name>
<sequence length="89" mass="9930">MILTGVGKVVREDAETIVIDEGDGIATYSKRFYRLPIDRSVAVDCCEVPWIMDACNGDVSESDRWLLPHFTLEDAVTSYAAYQMAPVRS</sequence>
<accession>A0A3T1D2J8</accession>
<gene>
    <name evidence="1" type="ORF">KCTCHS21_17350</name>
</gene>
<evidence type="ECO:0000313" key="2">
    <source>
        <dbReference type="Proteomes" id="UP000289856"/>
    </source>
</evidence>
<proteinExistence type="predicted"/>
<dbReference type="RefSeq" id="WP_130606789.1">
    <property type="nucleotide sequence ID" value="NZ_AP019400.1"/>
</dbReference>
<protein>
    <submittedName>
        <fullName evidence="1">Uncharacterized protein</fullName>
    </submittedName>
</protein>
<organism evidence="1 2">
    <name type="scientific">Cohnella abietis</name>
    <dbReference type="NCBI Taxonomy" id="2507935"/>
    <lineage>
        <taxon>Bacteria</taxon>
        <taxon>Bacillati</taxon>
        <taxon>Bacillota</taxon>
        <taxon>Bacilli</taxon>
        <taxon>Bacillales</taxon>
        <taxon>Paenibacillaceae</taxon>
        <taxon>Cohnella</taxon>
    </lineage>
</organism>
<dbReference type="AlphaFoldDB" id="A0A3T1D2J8"/>
<keyword evidence="2" id="KW-1185">Reference proteome</keyword>
<evidence type="ECO:0000313" key="1">
    <source>
        <dbReference type="EMBL" id="BBI32336.1"/>
    </source>
</evidence>
<reference evidence="1 2" key="1">
    <citation type="submission" date="2019-01" db="EMBL/GenBank/DDBJ databases">
        <title>Complete genome sequence of Cohnella hallensis HS21 isolated from Korean fir (Abies koreana) rhizospheric soil.</title>
        <authorList>
            <person name="Jiang L."/>
            <person name="Kang S.W."/>
            <person name="Kim S."/>
            <person name="Jung J."/>
            <person name="Kim C.Y."/>
            <person name="Kim D.H."/>
            <person name="Kim S.W."/>
            <person name="Lee J."/>
        </authorList>
    </citation>
    <scope>NUCLEOTIDE SEQUENCE [LARGE SCALE GENOMIC DNA]</scope>
    <source>
        <strain evidence="1 2">HS21</strain>
    </source>
</reference>
<dbReference type="Proteomes" id="UP000289856">
    <property type="component" value="Chromosome"/>
</dbReference>
<dbReference type="KEGG" id="cohn:KCTCHS21_17350"/>
<dbReference type="EMBL" id="AP019400">
    <property type="protein sequence ID" value="BBI32336.1"/>
    <property type="molecule type" value="Genomic_DNA"/>
</dbReference>